<dbReference type="PANTHER" id="PTHR11473:SF15">
    <property type="entry name" value="TYROSINE 3-MONOOXYGENASE"/>
    <property type="match status" value="1"/>
</dbReference>
<proteinExistence type="inferred from homology"/>
<evidence type="ECO:0000256" key="4">
    <source>
        <dbReference type="ARBA" id="ARBA00023002"/>
    </source>
</evidence>
<dbReference type="GO" id="GO:0043204">
    <property type="term" value="C:perikaryon"/>
    <property type="evidence" value="ECO:0007669"/>
    <property type="project" value="TreeGrafter"/>
</dbReference>
<evidence type="ECO:0000256" key="5">
    <source>
        <dbReference type="ARBA" id="ARBA00023004"/>
    </source>
</evidence>
<dbReference type="AlphaFoldDB" id="A0A6V7XN64"/>
<dbReference type="Proteomes" id="UP000580250">
    <property type="component" value="Unassembled WGS sequence"/>
</dbReference>
<protein>
    <recommendedName>
        <fullName evidence="7">Biopterin-dependent aromatic amino acid hydroxylase family profile domain-containing protein</fullName>
    </recommendedName>
</protein>
<dbReference type="Gene3D" id="1.10.800.10">
    <property type="entry name" value="Aromatic amino acid hydroxylase"/>
    <property type="match status" value="1"/>
</dbReference>
<gene>
    <name evidence="8" type="ORF">MENT_LOCUS54189</name>
</gene>
<feature type="domain" description="Biopterin-dependent aromatic amino acid hydroxylase family profile" evidence="7">
    <location>
        <begin position="157"/>
        <end position="329"/>
    </location>
</feature>
<dbReference type="InterPro" id="IPR019774">
    <property type="entry name" value="Aromatic-AA_hydroxylase_C"/>
</dbReference>
<dbReference type="PROSITE" id="PS51410">
    <property type="entry name" value="BH4_AAA_HYDROXYL_2"/>
    <property type="match status" value="1"/>
</dbReference>
<dbReference type="InterPro" id="IPR036329">
    <property type="entry name" value="Aro-AA_hydroxylase_C_sf"/>
</dbReference>
<dbReference type="OrthoDB" id="983542at2759"/>
<evidence type="ECO:0000256" key="2">
    <source>
        <dbReference type="ARBA" id="ARBA00009712"/>
    </source>
</evidence>
<dbReference type="GO" id="GO:0004511">
    <property type="term" value="F:tyrosine 3-monooxygenase activity"/>
    <property type="evidence" value="ECO:0007669"/>
    <property type="project" value="TreeGrafter"/>
</dbReference>
<organism evidence="8 9">
    <name type="scientific">Meloidogyne enterolobii</name>
    <name type="common">Root-knot nematode worm</name>
    <name type="synonym">Meloidogyne mayaguensis</name>
    <dbReference type="NCBI Taxonomy" id="390850"/>
    <lineage>
        <taxon>Eukaryota</taxon>
        <taxon>Metazoa</taxon>
        <taxon>Ecdysozoa</taxon>
        <taxon>Nematoda</taxon>
        <taxon>Chromadorea</taxon>
        <taxon>Rhabditida</taxon>
        <taxon>Tylenchina</taxon>
        <taxon>Tylenchomorpha</taxon>
        <taxon>Tylenchoidea</taxon>
        <taxon>Meloidogynidae</taxon>
        <taxon>Meloidogyninae</taxon>
        <taxon>Meloidogyne</taxon>
    </lineage>
</organism>
<accession>A0A6V7XN64</accession>
<evidence type="ECO:0000256" key="6">
    <source>
        <dbReference type="ARBA" id="ARBA00023033"/>
    </source>
</evidence>
<dbReference type="InterPro" id="IPR001273">
    <property type="entry name" value="ArAA_hydroxylase"/>
</dbReference>
<dbReference type="Pfam" id="PF00351">
    <property type="entry name" value="Biopterin_H"/>
    <property type="match status" value="1"/>
</dbReference>
<comment type="caution">
    <text evidence="8">The sequence shown here is derived from an EMBL/GenBank/DDBJ whole genome shotgun (WGS) entry which is preliminary data.</text>
</comment>
<keyword evidence="4" id="KW-0560">Oxidoreductase</keyword>
<evidence type="ECO:0000259" key="7">
    <source>
        <dbReference type="PROSITE" id="PS51410"/>
    </source>
</evidence>
<dbReference type="PANTHER" id="PTHR11473">
    <property type="entry name" value="AROMATIC AMINO ACID HYDROXYLASE"/>
    <property type="match status" value="1"/>
</dbReference>
<name>A0A6V7XN64_MELEN</name>
<dbReference type="GO" id="GO:0006585">
    <property type="term" value="P:dopamine biosynthetic process from tyrosine"/>
    <property type="evidence" value="ECO:0007669"/>
    <property type="project" value="TreeGrafter"/>
</dbReference>
<keyword evidence="6" id="KW-0503">Monooxygenase</keyword>
<dbReference type="GO" id="GO:0005506">
    <property type="term" value="F:iron ion binding"/>
    <property type="evidence" value="ECO:0007669"/>
    <property type="project" value="InterPro"/>
</dbReference>
<evidence type="ECO:0000256" key="1">
    <source>
        <dbReference type="ARBA" id="ARBA00001954"/>
    </source>
</evidence>
<keyword evidence="5" id="KW-0408">Iron</keyword>
<keyword evidence="3" id="KW-0479">Metal-binding</keyword>
<dbReference type="SUPFAM" id="SSF56534">
    <property type="entry name" value="Aromatic aminoacid monoxygenases, catalytic and oligomerization domains"/>
    <property type="match status" value="1"/>
</dbReference>
<evidence type="ECO:0000313" key="9">
    <source>
        <dbReference type="Proteomes" id="UP000580250"/>
    </source>
</evidence>
<reference evidence="8 9" key="1">
    <citation type="submission" date="2020-08" db="EMBL/GenBank/DDBJ databases">
        <authorList>
            <person name="Koutsovoulos G."/>
            <person name="Danchin GJ E."/>
        </authorList>
    </citation>
    <scope>NUCLEOTIDE SEQUENCE [LARGE SCALE GENOMIC DNA]</scope>
</reference>
<dbReference type="PRINTS" id="PR00372">
    <property type="entry name" value="FYWHYDRXLASE"/>
</dbReference>
<dbReference type="EMBL" id="CAJEWN010001891">
    <property type="protein sequence ID" value="CAD2200702.1"/>
    <property type="molecule type" value="Genomic_DNA"/>
</dbReference>
<dbReference type="GO" id="GO:0005737">
    <property type="term" value="C:cytoplasm"/>
    <property type="evidence" value="ECO:0007669"/>
    <property type="project" value="TreeGrafter"/>
</dbReference>
<comment type="cofactor">
    <cofactor evidence="1">
        <name>Fe(2+)</name>
        <dbReference type="ChEBI" id="CHEBI:29033"/>
    </cofactor>
</comment>
<sequence length="329" mass="38493">MSLNNSILPTKINRFGRRDSLIKQASLDREQNEGIRRQNTLRSRKELERSLTICKTLLKCLNDESVELIKNASEEEQLNLLLILNCLGENNREILQSALQQFLSIGLYLNNLEIIPELEYSKDLEMRAKLSGKKWMFLEVLSKIVVENSIERIELKNLFLYKDNNVNSTIWFPHHVSELDLCAHVVVKYEPTEDPKHPGFGDKKYIERRSELNKIANSYRFGEPIPLIEYTEEENNTWKIAYKQLVELRETHTCIEYQRNIAEMERIGLINADRIPQIRELSAYIQKKTGFELRPCGGLLSARDFLASLAFRVFQVKLFLLEFFLILIL</sequence>
<dbReference type="GO" id="GO:0030424">
    <property type="term" value="C:axon"/>
    <property type="evidence" value="ECO:0007669"/>
    <property type="project" value="TreeGrafter"/>
</dbReference>
<dbReference type="InterPro" id="IPR036951">
    <property type="entry name" value="ArAA_hydroxylase_sf"/>
</dbReference>
<comment type="similarity">
    <text evidence="2">Belongs to the biopterin-dependent aromatic amino acid hydroxylase family.</text>
</comment>
<evidence type="ECO:0000256" key="3">
    <source>
        <dbReference type="ARBA" id="ARBA00022723"/>
    </source>
</evidence>
<evidence type="ECO:0000313" key="8">
    <source>
        <dbReference type="EMBL" id="CAD2200702.1"/>
    </source>
</evidence>